<dbReference type="RefSeq" id="XP_040731892.1">
    <property type="nucleotide sequence ID" value="XM_040875638.1"/>
</dbReference>
<proteinExistence type="inferred from homology"/>
<dbReference type="Gene3D" id="3.40.605.10">
    <property type="entry name" value="Aldehyde Dehydrogenase, Chain A, domain 1"/>
    <property type="match status" value="1"/>
</dbReference>
<dbReference type="GeneID" id="63792604"/>
<evidence type="ECO:0000256" key="6">
    <source>
        <dbReference type="RuleBase" id="RU003345"/>
    </source>
</evidence>
<evidence type="ECO:0000256" key="5">
    <source>
        <dbReference type="PROSITE-ProRule" id="PRU10007"/>
    </source>
</evidence>
<dbReference type="InterPro" id="IPR016163">
    <property type="entry name" value="Ald_DH_C"/>
</dbReference>
<protein>
    <recommendedName>
        <fullName evidence="3">aldehyde dehydrogenase (NAD(+))</fullName>
        <ecNumber evidence="3">1.2.1.3</ecNumber>
    </recommendedName>
</protein>
<evidence type="ECO:0000256" key="4">
    <source>
        <dbReference type="ARBA" id="ARBA00049194"/>
    </source>
</evidence>
<evidence type="ECO:0000259" key="7">
    <source>
        <dbReference type="Pfam" id="PF00171"/>
    </source>
</evidence>
<dbReference type="STRING" id="1196081.A0A364KUZ6"/>
<name>A0A364KUZ6_TALAM</name>
<dbReference type="InterPro" id="IPR016161">
    <property type="entry name" value="Ald_DH/histidinol_DH"/>
</dbReference>
<feature type="active site" evidence="5">
    <location>
        <position position="253"/>
    </location>
</feature>
<organism evidence="8 9">
    <name type="scientific">Talaromyces amestolkiae</name>
    <dbReference type="NCBI Taxonomy" id="1196081"/>
    <lineage>
        <taxon>Eukaryota</taxon>
        <taxon>Fungi</taxon>
        <taxon>Dikarya</taxon>
        <taxon>Ascomycota</taxon>
        <taxon>Pezizomycotina</taxon>
        <taxon>Eurotiomycetes</taxon>
        <taxon>Eurotiomycetidae</taxon>
        <taxon>Eurotiales</taxon>
        <taxon>Trichocomaceae</taxon>
        <taxon>Talaromyces</taxon>
        <taxon>Talaromyces sect. Talaromyces</taxon>
    </lineage>
</organism>
<keyword evidence="9" id="KW-1185">Reference proteome</keyword>
<evidence type="ECO:0000256" key="3">
    <source>
        <dbReference type="ARBA" id="ARBA00024226"/>
    </source>
</evidence>
<feature type="domain" description="Aldehyde dehydrogenase" evidence="7">
    <location>
        <begin position="15"/>
        <end position="479"/>
    </location>
</feature>
<dbReference type="FunFam" id="3.40.605.10:FF:000007">
    <property type="entry name" value="NAD/NADP-dependent betaine aldehyde dehydrogenase"/>
    <property type="match status" value="1"/>
</dbReference>
<dbReference type="InterPro" id="IPR015590">
    <property type="entry name" value="Aldehyde_DH_dom"/>
</dbReference>
<gene>
    <name evidence="8" type="ORF">BHQ10_003388</name>
</gene>
<dbReference type="Gene3D" id="3.40.309.10">
    <property type="entry name" value="Aldehyde Dehydrogenase, Chain A, domain 2"/>
    <property type="match status" value="1"/>
</dbReference>
<dbReference type="PROSITE" id="PS00070">
    <property type="entry name" value="ALDEHYDE_DEHYDR_CYS"/>
    <property type="match status" value="1"/>
</dbReference>
<reference evidence="8 9" key="1">
    <citation type="journal article" date="2017" name="Biotechnol. Biofuels">
        <title>Differential beta-glucosidase expression as a function of carbon source availability in Talaromyces amestolkiae: a genomic and proteomic approach.</title>
        <authorList>
            <person name="de Eugenio L.I."/>
            <person name="Mendez-Liter J.A."/>
            <person name="Nieto-Dominguez M."/>
            <person name="Alonso L."/>
            <person name="Gil-Munoz J."/>
            <person name="Barriuso J."/>
            <person name="Prieto A."/>
            <person name="Martinez M.J."/>
        </authorList>
    </citation>
    <scope>NUCLEOTIDE SEQUENCE [LARGE SCALE GENOMIC DNA]</scope>
    <source>
        <strain evidence="8 9">CIB</strain>
    </source>
</reference>
<dbReference type="AlphaFoldDB" id="A0A364KUZ6"/>
<dbReference type="SUPFAM" id="SSF53720">
    <property type="entry name" value="ALDH-like"/>
    <property type="match status" value="1"/>
</dbReference>
<evidence type="ECO:0000256" key="2">
    <source>
        <dbReference type="ARBA" id="ARBA00023002"/>
    </source>
</evidence>
<dbReference type="OrthoDB" id="310895at2759"/>
<comment type="catalytic activity">
    <reaction evidence="4">
        <text>an aldehyde + NAD(+) + H2O = a carboxylate + NADH + 2 H(+)</text>
        <dbReference type="Rhea" id="RHEA:16185"/>
        <dbReference type="ChEBI" id="CHEBI:15377"/>
        <dbReference type="ChEBI" id="CHEBI:15378"/>
        <dbReference type="ChEBI" id="CHEBI:17478"/>
        <dbReference type="ChEBI" id="CHEBI:29067"/>
        <dbReference type="ChEBI" id="CHEBI:57540"/>
        <dbReference type="ChEBI" id="CHEBI:57945"/>
        <dbReference type="EC" id="1.2.1.3"/>
    </reaction>
</comment>
<dbReference type="InterPro" id="IPR016162">
    <property type="entry name" value="Ald_DH_N"/>
</dbReference>
<comment type="similarity">
    <text evidence="1 6">Belongs to the aldehyde dehydrogenase family.</text>
</comment>
<dbReference type="PROSITE" id="PS00687">
    <property type="entry name" value="ALDEHYDE_DEHYDR_GLU"/>
    <property type="match status" value="1"/>
</dbReference>
<comment type="caution">
    <text evidence="8">The sequence shown here is derived from an EMBL/GenBank/DDBJ whole genome shotgun (WGS) entry which is preliminary data.</text>
</comment>
<dbReference type="Proteomes" id="UP000249363">
    <property type="component" value="Unassembled WGS sequence"/>
</dbReference>
<dbReference type="InterPro" id="IPR016160">
    <property type="entry name" value="Ald_DH_CS_CYS"/>
</dbReference>
<evidence type="ECO:0000313" key="8">
    <source>
        <dbReference type="EMBL" id="RAO67376.1"/>
    </source>
</evidence>
<evidence type="ECO:0000256" key="1">
    <source>
        <dbReference type="ARBA" id="ARBA00009986"/>
    </source>
</evidence>
<dbReference type="InterPro" id="IPR029510">
    <property type="entry name" value="Ald_DH_CS_GLU"/>
</dbReference>
<accession>A0A364KUZ6</accession>
<keyword evidence="2 6" id="KW-0560">Oxidoreductase</keyword>
<dbReference type="FunFam" id="3.40.309.10:FF:000012">
    <property type="entry name" value="Betaine aldehyde dehydrogenase"/>
    <property type="match status" value="1"/>
</dbReference>
<dbReference type="GO" id="GO:0004029">
    <property type="term" value="F:aldehyde dehydrogenase (NAD+) activity"/>
    <property type="evidence" value="ECO:0007669"/>
    <property type="project" value="UniProtKB-EC"/>
</dbReference>
<dbReference type="PANTHER" id="PTHR11699">
    <property type="entry name" value="ALDEHYDE DEHYDROGENASE-RELATED"/>
    <property type="match status" value="1"/>
</dbReference>
<evidence type="ECO:0000313" key="9">
    <source>
        <dbReference type="Proteomes" id="UP000249363"/>
    </source>
</evidence>
<dbReference type="Pfam" id="PF00171">
    <property type="entry name" value="Aldedh"/>
    <property type="match status" value="1"/>
</dbReference>
<dbReference type="EMBL" id="MIKG01000005">
    <property type="protein sequence ID" value="RAO67376.1"/>
    <property type="molecule type" value="Genomic_DNA"/>
</dbReference>
<sequence>MAPQFETRLFINNEYVEAKSGQTLEIHNPTDGSLVASNIHVAGEADVDDAVAAATKAFKEGPWSQMNGAKRGDLLNKFADLFERNLDETIKLESLAMGIPVGSAKSFAHAIPAYFRYYAGYADKLEGDVFPPEDGSYNFVQYEPLGVVACICAWNVTYLYYAWKIAPALAAGNTVIFKTSEKSPLGGLFAGKLFAEAGFPPGVVNFVTGGAATGHLLAAHPKIRMISFTGSINAGRKVQEAAAKSNLKKVSLELGGKSPAIVFEDADLQNAVPNLAHGFLFNSGQVCAAASRLYVHESISTNLIATLKETFEVISQGLGNSPLDPTTFLGPVADSAQFDTIMKYIAEGKKSAKLITGGNQKGNKGYFIEPTIFVDPSLDSKVLREEIFGPVLVIQTFKTEEEVIEWANDTEYGLSAAIYTENISRALRVATKIESGTVGINSAFRPDKSTAFGGYKQSGNGTRESGKYGLHDFMQAKTIHIKLK</sequence>
<dbReference type="EC" id="1.2.1.3" evidence="3"/>